<evidence type="ECO:0000256" key="1">
    <source>
        <dbReference type="SAM" id="MobiDB-lite"/>
    </source>
</evidence>
<accession>A0A5Q2F9B8</accession>
<evidence type="ECO:0000313" key="2">
    <source>
        <dbReference type="EMBL" id="QGF23560.1"/>
    </source>
</evidence>
<gene>
    <name evidence="2" type="ORF">Rai3103_07655</name>
</gene>
<keyword evidence="3" id="KW-1185">Reference proteome</keyword>
<dbReference type="Proteomes" id="UP000386847">
    <property type="component" value="Chromosome"/>
</dbReference>
<dbReference type="RefSeq" id="WP_153572091.1">
    <property type="nucleotide sequence ID" value="NZ_CP045725.1"/>
</dbReference>
<organism evidence="2 3">
    <name type="scientific">Raineyella fluvialis</name>
    <dbReference type="NCBI Taxonomy" id="2662261"/>
    <lineage>
        <taxon>Bacteria</taxon>
        <taxon>Bacillati</taxon>
        <taxon>Actinomycetota</taxon>
        <taxon>Actinomycetes</taxon>
        <taxon>Propionibacteriales</taxon>
        <taxon>Propionibacteriaceae</taxon>
        <taxon>Raineyella</taxon>
    </lineage>
</organism>
<reference evidence="2 3" key="1">
    <citation type="submission" date="2019-10" db="EMBL/GenBank/DDBJ databases">
        <title>Genomic analysis of Raineyella sp. CBA3103.</title>
        <authorList>
            <person name="Roh S.W."/>
        </authorList>
    </citation>
    <scope>NUCLEOTIDE SEQUENCE [LARGE SCALE GENOMIC DNA]</scope>
    <source>
        <strain evidence="2 3">CBA3103</strain>
    </source>
</reference>
<protein>
    <recommendedName>
        <fullName evidence="4">Alpha/beta hydrolase family protein</fullName>
    </recommendedName>
</protein>
<dbReference type="InterPro" id="IPR029058">
    <property type="entry name" value="AB_hydrolase_fold"/>
</dbReference>
<dbReference type="EMBL" id="CP045725">
    <property type="protein sequence ID" value="QGF23560.1"/>
    <property type="molecule type" value="Genomic_DNA"/>
</dbReference>
<proteinExistence type="predicted"/>
<dbReference type="Gene3D" id="3.40.50.1820">
    <property type="entry name" value="alpha/beta hydrolase"/>
    <property type="match status" value="1"/>
</dbReference>
<dbReference type="SUPFAM" id="SSF53474">
    <property type="entry name" value="alpha/beta-Hydrolases"/>
    <property type="match status" value="1"/>
</dbReference>
<feature type="compositionally biased region" description="Basic residues" evidence="1">
    <location>
        <begin position="131"/>
        <end position="141"/>
    </location>
</feature>
<feature type="region of interest" description="Disordered" evidence="1">
    <location>
        <begin position="130"/>
        <end position="151"/>
    </location>
</feature>
<name>A0A5Q2F9B8_9ACTN</name>
<evidence type="ECO:0000313" key="3">
    <source>
        <dbReference type="Proteomes" id="UP000386847"/>
    </source>
</evidence>
<evidence type="ECO:0008006" key="4">
    <source>
        <dbReference type="Google" id="ProtNLM"/>
    </source>
</evidence>
<dbReference type="KEGG" id="rain:Rai3103_07655"/>
<dbReference type="AlphaFoldDB" id="A0A5Q2F9B8"/>
<sequence length="151" mass="16801">MTTIEARETTASGHQLRVYESGDPDRTTILWLHGGRQGDSALSNWSAQISSMPDWHHVAPERPESSERDRLLAPLGVLATVELRLPLVLGLLEQLGRSPVHVVASGLGALIALRLLMEVPSSSTVRSWCRAPRRRTRRNRPARSSPTDRRE</sequence>